<evidence type="ECO:0000256" key="1">
    <source>
        <dbReference type="SAM" id="MobiDB-lite"/>
    </source>
</evidence>
<feature type="region of interest" description="Disordered" evidence="1">
    <location>
        <begin position="33"/>
        <end position="55"/>
    </location>
</feature>
<dbReference type="AlphaFoldDB" id="A0A229UJF5"/>
<evidence type="ECO:0000313" key="2">
    <source>
        <dbReference type="EMBL" id="OXM83491.1"/>
    </source>
</evidence>
<protein>
    <submittedName>
        <fullName evidence="2">Uncharacterized protein</fullName>
    </submittedName>
</protein>
<feature type="compositionally biased region" description="Basic and acidic residues" evidence="1">
    <location>
        <begin position="40"/>
        <end position="55"/>
    </location>
</feature>
<gene>
    <name evidence="2" type="ORF">CF651_25565</name>
</gene>
<comment type="caution">
    <text evidence="2">The sequence shown here is derived from an EMBL/GenBank/DDBJ whole genome shotgun (WGS) entry which is preliminary data.</text>
</comment>
<dbReference type="RefSeq" id="WP_094017708.1">
    <property type="nucleotide sequence ID" value="NZ_NMQW01000046.1"/>
</dbReference>
<dbReference type="EMBL" id="NMQW01000046">
    <property type="protein sequence ID" value="OXM83491.1"/>
    <property type="molecule type" value="Genomic_DNA"/>
</dbReference>
<accession>A0A229UJF5</accession>
<dbReference type="OrthoDB" id="2660806at2"/>
<reference evidence="2 3" key="1">
    <citation type="submission" date="2017-07" db="EMBL/GenBank/DDBJ databases">
        <title>Genome sequencing and assembly of Paenibacillus rigui.</title>
        <authorList>
            <person name="Mayilraj S."/>
        </authorList>
    </citation>
    <scope>NUCLEOTIDE SEQUENCE [LARGE SCALE GENOMIC DNA]</scope>
    <source>
        <strain evidence="2 3">JCM 16352</strain>
    </source>
</reference>
<dbReference type="Proteomes" id="UP000215509">
    <property type="component" value="Unassembled WGS sequence"/>
</dbReference>
<organism evidence="2 3">
    <name type="scientific">Paenibacillus rigui</name>
    <dbReference type="NCBI Taxonomy" id="554312"/>
    <lineage>
        <taxon>Bacteria</taxon>
        <taxon>Bacillati</taxon>
        <taxon>Bacillota</taxon>
        <taxon>Bacilli</taxon>
        <taxon>Bacillales</taxon>
        <taxon>Paenibacillaceae</taxon>
        <taxon>Paenibacillus</taxon>
    </lineage>
</organism>
<proteinExistence type="predicted"/>
<sequence>MNWHEAENKVKLHILHSLARSQRALARIIESMADAAQESSRPEHNRLRSGAERGSCEEASQQLLTQLTVISSYQKQLTGKLTGIRIRKFRRGEPGKVWLHEKLRRQ</sequence>
<name>A0A229UJF5_9BACL</name>
<keyword evidence="3" id="KW-1185">Reference proteome</keyword>
<evidence type="ECO:0000313" key="3">
    <source>
        <dbReference type="Proteomes" id="UP000215509"/>
    </source>
</evidence>